<dbReference type="InterPro" id="IPR003439">
    <property type="entry name" value="ABC_transporter-like_ATP-bd"/>
</dbReference>
<keyword evidence="1" id="KW-0547">Nucleotide-binding</keyword>
<organism evidence="4 5">
    <name type="scientific">Lacrimispora xylanolytica</name>
    <dbReference type="NCBI Taxonomy" id="29375"/>
    <lineage>
        <taxon>Bacteria</taxon>
        <taxon>Bacillati</taxon>
        <taxon>Bacillota</taxon>
        <taxon>Clostridia</taxon>
        <taxon>Lachnospirales</taxon>
        <taxon>Lachnospiraceae</taxon>
        <taxon>Lacrimispora</taxon>
    </lineage>
</organism>
<name>A0ABY7A9X9_9FIRM</name>
<dbReference type="SMART" id="SM00382">
    <property type="entry name" value="AAA"/>
    <property type="match status" value="1"/>
</dbReference>
<dbReference type="PANTHER" id="PTHR42794:SF2">
    <property type="entry name" value="ABC TRANSPORTER ATP-BINDING PROTEIN"/>
    <property type="match status" value="1"/>
</dbReference>
<evidence type="ECO:0000313" key="5">
    <source>
        <dbReference type="Proteomes" id="UP001163115"/>
    </source>
</evidence>
<evidence type="ECO:0000256" key="1">
    <source>
        <dbReference type="ARBA" id="ARBA00022741"/>
    </source>
</evidence>
<dbReference type="GO" id="GO:0005524">
    <property type="term" value="F:ATP binding"/>
    <property type="evidence" value="ECO:0007669"/>
    <property type="project" value="UniProtKB-KW"/>
</dbReference>
<dbReference type="Gene3D" id="3.40.50.300">
    <property type="entry name" value="P-loop containing nucleotide triphosphate hydrolases"/>
    <property type="match status" value="1"/>
</dbReference>
<accession>A0ABY7A9X9</accession>
<dbReference type="Proteomes" id="UP001163115">
    <property type="component" value="Chromosome"/>
</dbReference>
<dbReference type="InterPro" id="IPR017871">
    <property type="entry name" value="ABC_transporter-like_CS"/>
</dbReference>
<evidence type="ECO:0000259" key="3">
    <source>
        <dbReference type="PROSITE" id="PS50893"/>
    </source>
</evidence>
<evidence type="ECO:0000256" key="2">
    <source>
        <dbReference type="ARBA" id="ARBA00022840"/>
    </source>
</evidence>
<keyword evidence="2 4" id="KW-0067">ATP-binding</keyword>
<dbReference type="SUPFAM" id="SSF52540">
    <property type="entry name" value="P-loop containing nucleoside triphosphate hydrolases"/>
    <property type="match status" value="1"/>
</dbReference>
<keyword evidence="5" id="KW-1185">Reference proteome</keyword>
<dbReference type="PROSITE" id="PS50893">
    <property type="entry name" value="ABC_TRANSPORTER_2"/>
    <property type="match status" value="1"/>
</dbReference>
<dbReference type="RefSeq" id="WP_268114896.1">
    <property type="nucleotide sequence ID" value="NZ_CP113524.1"/>
</dbReference>
<feature type="domain" description="ABC transporter" evidence="3">
    <location>
        <begin position="3"/>
        <end position="235"/>
    </location>
</feature>
<dbReference type="InterPro" id="IPR027417">
    <property type="entry name" value="P-loop_NTPase"/>
</dbReference>
<dbReference type="InterPro" id="IPR003593">
    <property type="entry name" value="AAA+_ATPase"/>
</dbReference>
<proteinExistence type="predicted"/>
<dbReference type="CDD" id="cd03214">
    <property type="entry name" value="ABC_Iron-Siderophores_B12_Hemin"/>
    <property type="match status" value="1"/>
</dbReference>
<dbReference type="PROSITE" id="PS00211">
    <property type="entry name" value="ABC_TRANSPORTER_1"/>
    <property type="match status" value="1"/>
</dbReference>
<reference evidence="4" key="1">
    <citation type="submission" date="2022-11" db="EMBL/GenBank/DDBJ databases">
        <title>Lacrimispora xylanolytica sy1, complete genome.</title>
        <authorList>
            <person name="Choi S."/>
        </authorList>
    </citation>
    <scope>NUCLEOTIDE SEQUENCE</scope>
    <source>
        <strain evidence="4">Sy1</strain>
    </source>
</reference>
<dbReference type="PANTHER" id="PTHR42794">
    <property type="entry name" value="HEMIN IMPORT ATP-BINDING PROTEIN HMUV"/>
    <property type="match status" value="1"/>
</dbReference>
<evidence type="ECO:0000313" key="4">
    <source>
        <dbReference type="EMBL" id="WAJ23475.1"/>
    </source>
</evidence>
<dbReference type="EMBL" id="CP113524">
    <property type="protein sequence ID" value="WAJ23475.1"/>
    <property type="molecule type" value="Genomic_DNA"/>
</dbReference>
<dbReference type="Pfam" id="PF00005">
    <property type="entry name" value="ABC_tran"/>
    <property type="match status" value="1"/>
</dbReference>
<gene>
    <name evidence="4" type="ORF">OW255_18230</name>
</gene>
<sequence>MELNVEDLRVNIGSTEIVKGISLKGESHKFTGLLGPNGSGKSTLLKAIYRVLKPSGGVVLMNGKDISLISEKERAKNMAVVSQFNQVSFEFTVKEIVMMGRTPHKRRLEQETIEDYEIVSDALKKVGMESYSKRKFSTLSGGEKQRIILARALAQQPKILILDEPTNHLDIKYQLQVLSIVKQLDICVVAALHDLSLASMFCDTIYMLKDGRVMGQGKPEEVITTEMIRDIYDVSASVAIDEKTGQLAIQYMIS</sequence>
<protein>
    <submittedName>
        <fullName evidence="4">ABC transporter ATP-binding protein</fullName>
    </submittedName>
</protein>